<feature type="region of interest" description="Disordered" evidence="1">
    <location>
        <begin position="81"/>
        <end position="187"/>
    </location>
</feature>
<reference evidence="2" key="1">
    <citation type="journal article" date="2021" name="IMA Fungus">
        <title>Genomic characterization of three marine fungi, including Emericellopsis atlantica sp. nov. with signatures of a generalist lifestyle and marine biomass degradation.</title>
        <authorList>
            <person name="Hagestad O.C."/>
            <person name="Hou L."/>
            <person name="Andersen J.H."/>
            <person name="Hansen E.H."/>
            <person name="Altermark B."/>
            <person name="Li C."/>
            <person name="Kuhnert E."/>
            <person name="Cox R.J."/>
            <person name="Crous P.W."/>
            <person name="Spatafora J.W."/>
            <person name="Lail K."/>
            <person name="Amirebrahimi M."/>
            <person name="Lipzen A."/>
            <person name="Pangilinan J."/>
            <person name="Andreopoulos W."/>
            <person name="Hayes R.D."/>
            <person name="Ng V."/>
            <person name="Grigoriev I.V."/>
            <person name="Jackson S.A."/>
            <person name="Sutton T.D.S."/>
            <person name="Dobson A.D.W."/>
            <person name="Rama T."/>
        </authorList>
    </citation>
    <scope>NUCLEOTIDE SEQUENCE</scope>
    <source>
        <strain evidence="2">TRa3180A</strain>
    </source>
</reference>
<sequence length="360" mass="38755">MAEGAYVLGEQVPQFEDYCEVGAGAKYYDGGGGGDYDDGEAVYYDDGCNDDAVSVMDEEPEEEVDDPNMKLLRNFGITAQESIAPAANEPPQEAIAQGQAPEDVHNDFVQILQEPKKPSKSSTVSTPKNTFRRSHVHDAPPTLQSPIQPPETIESSDLPPTTSGSEESTEEEVEKNEEPTHASAFQDFFGTSAYIPPSEAGLPANSLGELSRIPGLGLKINAHLSQSYHASSAPDIKIEIGTGKFADYDSSSFQNSKEKILGGIPNKAPKNSENMTGIQTLEGPRSPTRGTPGTHPDIPRERIPSIHEAPRSPTPGTPETHPEVPRSPTTNVRSHEAISTTVEDDYNSDEMVVRPTLISS</sequence>
<name>A0A9P7Z4I8_9HELO</name>
<organism evidence="2 3">
    <name type="scientific">Calycina marina</name>
    <dbReference type="NCBI Taxonomy" id="1763456"/>
    <lineage>
        <taxon>Eukaryota</taxon>
        <taxon>Fungi</taxon>
        <taxon>Dikarya</taxon>
        <taxon>Ascomycota</taxon>
        <taxon>Pezizomycotina</taxon>
        <taxon>Leotiomycetes</taxon>
        <taxon>Helotiales</taxon>
        <taxon>Pezizellaceae</taxon>
        <taxon>Calycina</taxon>
    </lineage>
</organism>
<keyword evidence="3" id="KW-1185">Reference proteome</keyword>
<gene>
    <name evidence="2" type="ORF">BJ878DRAFT_541980</name>
</gene>
<feature type="compositionally biased region" description="Polar residues" evidence="1">
    <location>
        <begin position="269"/>
        <end position="279"/>
    </location>
</feature>
<dbReference type="AlphaFoldDB" id="A0A9P7Z4I8"/>
<proteinExistence type="predicted"/>
<feature type="compositionally biased region" description="Basic and acidic residues" evidence="1">
    <location>
        <begin position="297"/>
        <end position="310"/>
    </location>
</feature>
<dbReference type="EMBL" id="MU253886">
    <property type="protein sequence ID" value="KAG9244758.1"/>
    <property type="molecule type" value="Genomic_DNA"/>
</dbReference>
<comment type="caution">
    <text evidence="2">The sequence shown here is derived from an EMBL/GenBank/DDBJ whole genome shotgun (WGS) entry which is preliminary data.</text>
</comment>
<dbReference type="Proteomes" id="UP000887226">
    <property type="component" value="Unassembled WGS sequence"/>
</dbReference>
<evidence type="ECO:0000313" key="3">
    <source>
        <dbReference type="Proteomes" id="UP000887226"/>
    </source>
</evidence>
<protein>
    <submittedName>
        <fullName evidence="2">Uncharacterized protein</fullName>
    </submittedName>
</protein>
<evidence type="ECO:0000256" key="1">
    <source>
        <dbReference type="SAM" id="MobiDB-lite"/>
    </source>
</evidence>
<feature type="compositionally biased region" description="Low complexity" evidence="1">
    <location>
        <begin position="120"/>
        <end position="129"/>
    </location>
</feature>
<evidence type="ECO:0000313" key="2">
    <source>
        <dbReference type="EMBL" id="KAG9244758.1"/>
    </source>
</evidence>
<accession>A0A9P7Z4I8</accession>
<feature type="compositionally biased region" description="Polar residues" evidence="1">
    <location>
        <begin position="327"/>
        <end position="341"/>
    </location>
</feature>
<feature type="region of interest" description="Disordered" evidence="1">
    <location>
        <begin position="260"/>
        <end position="360"/>
    </location>
</feature>